<name>A0ABV3ZC82_9BACT</name>
<proteinExistence type="predicted"/>
<organism evidence="2 3">
    <name type="scientific">Danxiaibacter flavus</name>
    <dbReference type="NCBI Taxonomy" id="3049108"/>
    <lineage>
        <taxon>Bacteria</taxon>
        <taxon>Pseudomonadati</taxon>
        <taxon>Bacteroidota</taxon>
        <taxon>Chitinophagia</taxon>
        <taxon>Chitinophagales</taxon>
        <taxon>Chitinophagaceae</taxon>
        <taxon>Danxiaibacter</taxon>
    </lineage>
</organism>
<accession>A0ABV3ZC82</accession>
<keyword evidence="3" id="KW-1185">Reference proteome</keyword>
<keyword evidence="1" id="KW-1133">Transmembrane helix</keyword>
<gene>
    <name evidence="2" type="ORF">QTN47_06395</name>
</gene>
<keyword evidence="1" id="KW-0812">Transmembrane</keyword>
<keyword evidence="1" id="KW-0472">Membrane</keyword>
<evidence type="ECO:0000313" key="3">
    <source>
        <dbReference type="Proteomes" id="UP001560573"/>
    </source>
</evidence>
<feature type="transmembrane region" description="Helical" evidence="1">
    <location>
        <begin position="21"/>
        <end position="39"/>
    </location>
</feature>
<feature type="transmembrane region" description="Helical" evidence="1">
    <location>
        <begin position="45"/>
        <end position="66"/>
    </location>
</feature>
<comment type="caution">
    <text evidence="2">The sequence shown here is derived from an EMBL/GenBank/DDBJ whole genome shotgun (WGS) entry which is preliminary data.</text>
</comment>
<evidence type="ECO:0000256" key="1">
    <source>
        <dbReference type="SAM" id="Phobius"/>
    </source>
</evidence>
<dbReference type="EMBL" id="JAULBC010000002">
    <property type="protein sequence ID" value="MEX6687115.1"/>
    <property type="molecule type" value="Genomic_DNA"/>
</dbReference>
<dbReference type="RefSeq" id="WP_369328519.1">
    <property type="nucleotide sequence ID" value="NZ_JAULBC010000002.1"/>
</dbReference>
<reference evidence="2 3" key="1">
    <citation type="submission" date="2023-07" db="EMBL/GenBank/DDBJ databases">
        <authorList>
            <person name="Lian W.-H."/>
        </authorList>
    </citation>
    <scope>NUCLEOTIDE SEQUENCE [LARGE SCALE GENOMIC DNA]</scope>
    <source>
        <strain evidence="2 3">SYSU DXS3180</strain>
    </source>
</reference>
<sequence length="186" mass="21470">MKKEFDYVITLRRPDAVLFNFISQLMLFLSLLAFVYTAIYAPKPFGYYFAIISILLIATWMYARFFSKSEYVSYKIPLVIAALGWLYEAGVYKLVAVLLGVAFLLEKQVKFAEEIGFDSEGLTFNSFPSKSYKWNDLANVVLKDGIITLDFRNNKIIQKELDSDVSGDLEKEFNEFCSRKLKEQHA</sequence>
<dbReference type="Proteomes" id="UP001560573">
    <property type="component" value="Unassembled WGS sequence"/>
</dbReference>
<evidence type="ECO:0000313" key="2">
    <source>
        <dbReference type="EMBL" id="MEX6687115.1"/>
    </source>
</evidence>
<feature type="transmembrane region" description="Helical" evidence="1">
    <location>
        <begin position="78"/>
        <end position="105"/>
    </location>
</feature>
<protein>
    <submittedName>
        <fullName evidence="2">Uncharacterized protein</fullName>
    </submittedName>
</protein>